<keyword evidence="1" id="KW-0614">Plasmid</keyword>
<proteinExistence type="predicted"/>
<protein>
    <submittedName>
        <fullName evidence="1">Uncharacterized protein</fullName>
    </submittedName>
</protein>
<dbReference type="RefSeq" id="YP_003422570.1">
    <property type="nucleotide sequence ID" value="NC_013781.1"/>
</dbReference>
<dbReference type="InParanoid" id="D3EMQ7"/>
<accession>D3EMQ7</accession>
<evidence type="ECO:0000313" key="1">
    <source>
        <dbReference type="EMBL" id="ADC31706.1"/>
    </source>
</evidence>
<sequence length="104" mass="11703">MSTIKIKISNNVSVTCSHPSNTSQCLPSSNSTFNFEIGKCIADDNESTLFEIFQLPEDGSLPIPQGQQSLKHRSRYMNVTILVVRTVEFRHCYKGNFRNSISCD</sequence>
<dbReference type="EMBL" id="CP001838">
    <property type="protein sequence ID" value="ADC31706.1"/>
    <property type="molecule type" value="Genomic_DNA"/>
</dbReference>
<dbReference type="AlphaFoldDB" id="D3EMQ7"/>
<dbReference type="Proteomes" id="UP000001396">
    <property type="component" value="Plasmid PPN500"/>
</dbReference>
<name>D3EMQ7_HETP5</name>
<evidence type="ECO:0000313" key="2">
    <source>
        <dbReference type="Proteomes" id="UP000001396"/>
    </source>
</evidence>
<organism evidence="1 2">
    <name type="scientific">Heterostelium pallidum (strain ATCC 26659 / Pp 5 / PN500)</name>
    <name type="common">Cellular slime mold</name>
    <name type="synonym">Polysphondylium pallidum</name>
    <dbReference type="NCBI Taxonomy" id="670386"/>
    <lineage>
        <taxon>Eukaryota</taxon>
        <taxon>Amoebozoa</taxon>
        <taxon>Evosea</taxon>
        <taxon>Eumycetozoa</taxon>
        <taxon>Dictyostelia</taxon>
        <taxon>Acytosteliales</taxon>
        <taxon>Acytosteliaceae</taxon>
        <taxon>Heterostelium</taxon>
    </lineage>
</organism>
<dbReference type="GeneID" id="8836306"/>
<gene>
    <name evidence="1" type="ORF">PPL_03499</name>
</gene>
<geneLocation type="plasmid" evidence="1 2">
    <name>PPN500</name>
</geneLocation>
<reference evidence="1 2" key="1">
    <citation type="submission" date="2009-12" db="EMBL/GenBank/DDBJ databases">
        <title>Living fossils from the dawn of multicellularity.</title>
        <authorList>
            <person name="Gloeckner G."/>
            <person name="Schaap P."/>
            <person name="Noegel A.A."/>
            <person name="Felder M."/>
            <person name="Eichinger L."/>
            <person name="Heidel A.J."/>
            <person name="Platzer M."/>
        </authorList>
    </citation>
    <scope>NUCLEOTIDE SEQUENCE [LARGE SCALE GENOMIC DNA]</scope>
    <source>
        <strain evidence="2">ATCC 26659 / Pp 5 / PN500</strain>
        <plasmid evidence="2">Plasmid PPN500</plasmid>
    </source>
</reference>
<keyword evidence="2" id="KW-1185">Reference proteome</keyword>